<keyword evidence="2 4" id="KW-0032">Aminotransferase</keyword>
<evidence type="ECO:0000256" key="1">
    <source>
        <dbReference type="ARBA" id="ARBA00001933"/>
    </source>
</evidence>
<organism evidence="6 7">
    <name type="scientific">Chelatococcus asaccharovorans</name>
    <dbReference type="NCBI Taxonomy" id="28210"/>
    <lineage>
        <taxon>Bacteria</taxon>
        <taxon>Pseudomonadati</taxon>
        <taxon>Pseudomonadota</taxon>
        <taxon>Alphaproteobacteria</taxon>
        <taxon>Hyphomicrobiales</taxon>
        <taxon>Chelatococcaceae</taxon>
        <taxon>Chelatococcus</taxon>
    </lineage>
</organism>
<comment type="caution">
    <text evidence="6">The sequence shown here is derived from an EMBL/GenBank/DDBJ whole genome shotgun (WGS) entry which is preliminary data.</text>
</comment>
<dbReference type="PROSITE" id="PS00105">
    <property type="entry name" value="AA_TRANSFER_CLASS_1"/>
    <property type="match status" value="1"/>
</dbReference>
<dbReference type="Gene3D" id="3.90.1150.10">
    <property type="entry name" value="Aspartate Aminotransferase, domain 1"/>
    <property type="match status" value="1"/>
</dbReference>
<dbReference type="InterPro" id="IPR004839">
    <property type="entry name" value="Aminotransferase_I/II_large"/>
</dbReference>
<dbReference type="InterPro" id="IPR015422">
    <property type="entry name" value="PyrdxlP-dep_Trfase_small"/>
</dbReference>
<evidence type="ECO:0000313" key="6">
    <source>
        <dbReference type="EMBL" id="PXW57165.1"/>
    </source>
</evidence>
<dbReference type="EC" id="2.6.1.-" evidence="4"/>
<evidence type="ECO:0000256" key="3">
    <source>
        <dbReference type="ARBA" id="ARBA00022679"/>
    </source>
</evidence>
<reference evidence="6 7" key="1">
    <citation type="submission" date="2018-05" db="EMBL/GenBank/DDBJ databases">
        <title>Genomic Encyclopedia of Type Strains, Phase IV (KMG-IV): sequencing the most valuable type-strain genomes for metagenomic binning, comparative biology and taxonomic classification.</title>
        <authorList>
            <person name="Goeker M."/>
        </authorList>
    </citation>
    <scope>NUCLEOTIDE SEQUENCE [LARGE SCALE GENOMIC DNA]</scope>
    <source>
        <strain evidence="6 7">DSM 6462</strain>
    </source>
</reference>
<dbReference type="Pfam" id="PF00155">
    <property type="entry name" value="Aminotran_1_2"/>
    <property type="match status" value="1"/>
</dbReference>
<evidence type="ECO:0000313" key="7">
    <source>
        <dbReference type="Proteomes" id="UP000248021"/>
    </source>
</evidence>
<dbReference type="CDD" id="cd00609">
    <property type="entry name" value="AAT_like"/>
    <property type="match status" value="1"/>
</dbReference>
<keyword evidence="7" id="KW-1185">Reference proteome</keyword>
<evidence type="ECO:0000256" key="4">
    <source>
        <dbReference type="RuleBase" id="RU000481"/>
    </source>
</evidence>
<dbReference type="Gene3D" id="3.40.640.10">
    <property type="entry name" value="Type I PLP-dependent aspartate aminotransferase-like (Major domain)"/>
    <property type="match status" value="1"/>
</dbReference>
<name>A0A2V3U348_9HYPH</name>
<evidence type="ECO:0000259" key="5">
    <source>
        <dbReference type="Pfam" id="PF00155"/>
    </source>
</evidence>
<protein>
    <recommendedName>
        <fullName evidence="4">Aminotransferase</fullName>
        <ecNumber evidence="4">2.6.1.-</ecNumber>
    </recommendedName>
</protein>
<sequence>MSDFHRIKRLPPYVFEQVNRAKAAARANGADIVDLGMGNPDLSAPRHVVEKLVETAGRPRTDRYSASKGIGGLRRAQAGYYERRFGVKLNPDTQVVATLGSKEGFANMAQAITGPGDVVLVPNPSYPIHAFGFLMAGGVIRSVPAEPTPAFFPALERAVVHSIPKPIALVVCYPSNPTAYVASLDFYKDLVAFAKKHELILLSDLAYAEVYFDGEPPPSVLQVPGAMDVTVEFTSMSKTYSMAGWRMGFAVGNERLLAALARVKSYLDYGAFTPIQVAATAALNGPDDCIVEMRDTYRRRRDVMVDAFARAGWKIPAPSASMFAWVEIPEPFRSLGSLEFSKLLIEKADLAVAPGIGFGEHGDDFVRIALVENEQRIRQAARNLRRFLETAEKTLHNVVPLAAHR</sequence>
<dbReference type="InterPro" id="IPR050881">
    <property type="entry name" value="LL-DAP_aminotransferase"/>
</dbReference>
<dbReference type="NCBIfam" id="NF006604">
    <property type="entry name" value="PRK09148.1"/>
    <property type="match status" value="1"/>
</dbReference>
<dbReference type="SUPFAM" id="SSF53383">
    <property type="entry name" value="PLP-dependent transferases"/>
    <property type="match status" value="1"/>
</dbReference>
<dbReference type="RefSeq" id="WP_110375781.1">
    <property type="nucleotide sequence ID" value="NZ_CAKNFM010000006.1"/>
</dbReference>
<proteinExistence type="inferred from homology"/>
<gene>
    <name evidence="6" type="ORF">C7450_107204</name>
</gene>
<dbReference type="GO" id="GO:0030170">
    <property type="term" value="F:pyridoxal phosphate binding"/>
    <property type="evidence" value="ECO:0007669"/>
    <property type="project" value="InterPro"/>
</dbReference>
<dbReference type="PANTHER" id="PTHR42832">
    <property type="entry name" value="AMINO ACID AMINOTRANSFERASE"/>
    <property type="match status" value="1"/>
</dbReference>
<feature type="domain" description="Aminotransferase class I/classII large" evidence="5">
    <location>
        <begin position="31"/>
        <end position="382"/>
    </location>
</feature>
<comment type="similarity">
    <text evidence="4">Belongs to the class-I pyridoxal-phosphate-dependent aminotransferase family.</text>
</comment>
<dbReference type="InterPro" id="IPR015424">
    <property type="entry name" value="PyrdxlP-dep_Trfase"/>
</dbReference>
<dbReference type="OrthoDB" id="9804407at2"/>
<dbReference type="InterPro" id="IPR015421">
    <property type="entry name" value="PyrdxlP-dep_Trfase_major"/>
</dbReference>
<dbReference type="AlphaFoldDB" id="A0A2V3U348"/>
<accession>A0A2V3U348</accession>
<comment type="cofactor">
    <cofactor evidence="1 4">
        <name>pyridoxal 5'-phosphate</name>
        <dbReference type="ChEBI" id="CHEBI:597326"/>
    </cofactor>
</comment>
<dbReference type="EMBL" id="QJJK01000007">
    <property type="protein sequence ID" value="PXW57165.1"/>
    <property type="molecule type" value="Genomic_DNA"/>
</dbReference>
<keyword evidence="3 4" id="KW-0808">Transferase</keyword>
<dbReference type="PANTHER" id="PTHR42832:SF1">
    <property type="entry name" value="GLUTAMATE-PYRUVATE AMINOTRANSFERASE ALAC"/>
    <property type="match status" value="1"/>
</dbReference>
<evidence type="ECO:0000256" key="2">
    <source>
        <dbReference type="ARBA" id="ARBA00022576"/>
    </source>
</evidence>
<dbReference type="InterPro" id="IPR004838">
    <property type="entry name" value="NHTrfase_class1_PyrdxlP-BS"/>
</dbReference>
<dbReference type="GO" id="GO:0008483">
    <property type="term" value="F:transaminase activity"/>
    <property type="evidence" value="ECO:0007669"/>
    <property type="project" value="UniProtKB-KW"/>
</dbReference>
<dbReference type="Proteomes" id="UP000248021">
    <property type="component" value="Unassembled WGS sequence"/>
</dbReference>